<comment type="caution">
    <text evidence="1">The sequence shown here is derived from an EMBL/GenBank/DDBJ whole genome shotgun (WGS) entry which is preliminary data.</text>
</comment>
<dbReference type="Proteomes" id="UP000566071">
    <property type="component" value="Unassembled WGS sequence"/>
</dbReference>
<evidence type="ECO:0000313" key="2">
    <source>
        <dbReference type="Proteomes" id="UP000566071"/>
    </source>
</evidence>
<accession>A0ABX1W1Q4</accession>
<sequence length="350" mass="39005">MALKVTPALVKNQKVTILVQRQGSVIYMGQKVISSAESLTKLPLDNFPPGIIQVTLFNENMQPVCERLFFNLNTHTTLPLSAELDNQSYKSRQPVSVTLNAGAATDTMRNGTFSASVVNLAGLPQLKDNETSILPGLLLTPELKGYVERPNHYFEAFDNARMTELDNLILCRGWRRMVWEDVKQGNIPVINYQPEKAFSISGTVTLRNGSPAANVRVSLLATKTFVNIDTVTNAKGRFVFDNLLLGPINRFSVHANGDKHTLVVKIDSLTELNGVTPFNNIQYPEDANYQSYLKTAYTHLPDSVKQRMDSYHMLKQVTIRATKSKSALVPSFSSNRNGPGNADEIFWPMR</sequence>
<name>A0ABX1W1Q4_9SPHI</name>
<keyword evidence="2" id="KW-1185">Reference proteome</keyword>
<protein>
    <submittedName>
        <fullName evidence="1">Carboxypeptidase regulatory-like domain-containing protein</fullName>
    </submittedName>
</protein>
<gene>
    <name evidence="1" type="ORF">HK413_01450</name>
</gene>
<dbReference type="EMBL" id="JABFCR010000004">
    <property type="protein sequence ID" value="NNU33169.1"/>
    <property type="molecule type" value="Genomic_DNA"/>
</dbReference>
<dbReference type="SUPFAM" id="SSF49464">
    <property type="entry name" value="Carboxypeptidase regulatory domain-like"/>
    <property type="match status" value="1"/>
</dbReference>
<dbReference type="Pfam" id="PF13620">
    <property type="entry name" value="CarboxypepD_reg"/>
    <property type="match status" value="1"/>
</dbReference>
<dbReference type="InterPro" id="IPR008969">
    <property type="entry name" value="CarboxyPept-like_regulatory"/>
</dbReference>
<evidence type="ECO:0000313" key="1">
    <source>
        <dbReference type="EMBL" id="NNU33169.1"/>
    </source>
</evidence>
<organism evidence="1 2">
    <name type="scientific">Mucilaginibacter humi</name>
    <dbReference type="NCBI Taxonomy" id="2732510"/>
    <lineage>
        <taxon>Bacteria</taxon>
        <taxon>Pseudomonadati</taxon>
        <taxon>Bacteroidota</taxon>
        <taxon>Sphingobacteriia</taxon>
        <taxon>Sphingobacteriales</taxon>
        <taxon>Sphingobacteriaceae</taxon>
        <taxon>Mucilaginibacter</taxon>
    </lineage>
</organism>
<reference evidence="1 2" key="1">
    <citation type="submission" date="2020-05" db="EMBL/GenBank/DDBJ databases">
        <authorList>
            <person name="Khan S.A."/>
            <person name="Jeon C.O."/>
            <person name="Chun B.H."/>
        </authorList>
    </citation>
    <scope>NUCLEOTIDE SEQUENCE [LARGE SCALE GENOMIC DNA]</scope>
    <source>
        <strain evidence="1 2">S1162</strain>
    </source>
</reference>
<proteinExistence type="predicted"/>
<dbReference type="RefSeq" id="WP_175268871.1">
    <property type="nucleotide sequence ID" value="NZ_JABFCR010000004.1"/>
</dbReference>